<dbReference type="Gene3D" id="3.40.50.720">
    <property type="entry name" value="NAD(P)-binding Rossmann-like Domain"/>
    <property type="match status" value="1"/>
</dbReference>
<proteinExistence type="predicted"/>
<evidence type="ECO:0000259" key="1">
    <source>
        <dbReference type="Pfam" id="PF13460"/>
    </source>
</evidence>
<dbReference type="CDD" id="cd05269">
    <property type="entry name" value="TMR_SDR_a"/>
    <property type="match status" value="1"/>
</dbReference>
<evidence type="ECO:0000313" key="2">
    <source>
        <dbReference type="EMBL" id="MBA8829498.1"/>
    </source>
</evidence>
<dbReference type="EMBL" id="JACGWU010000005">
    <property type="protein sequence ID" value="MBA8829498.1"/>
    <property type="molecule type" value="Genomic_DNA"/>
</dbReference>
<dbReference type="Gene3D" id="3.90.25.10">
    <property type="entry name" value="UDP-galactose 4-epimerase, domain 1"/>
    <property type="match status" value="1"/>
</dbReference>
<evidence type="ECO:0000313" key="3">
    <source>
        <dbReference type="Proteomes" id="UP000524237"/>
    </source>
</evidence>
<protein>
    <submittedName>
        <fullName evidence="2">Uncharacterized protein YbjT (DUF2867 family)</fullName>
    </submittedName>
</protein>
<keyword evidence="3" id="KW-1185">Reference proteome</keyword>
<accession>A0A7W3JUH9</accession>
<gene>
    <name evidence="2" type="ORF">FB555_001607</name>
</gene>
<dbReference type="PANTHER" id="PTHR47129">
    <property type="entry name" value="QUINONE OXIDOREDUCTASE 2"/>
    <property type="match status" value="1"/>
</dbReference>
<name>A0A7W3JUH9_9MICO</name>
<dbReference type="InterPro" id="IPR052718">
    <property type="entry name" value="NmrA-type_oxidoreductase"/>
</dbReference>
<sequence>MTTPPQSLLTPLVMAPETMTVAISGVTGHVGGAVLRRLANIGEHGHLIGLVRDASRAPQRDGVEIRVADYADAAACEKALAGVDVFFMVSASEAEDRVTQHRTVIAAAVTAGVKHIVYTSFVGAGPEAIFTLGRDHGLTEEAIRASGMAFTILRDNFYLDVLPLFADENGVIRGPAGEGRVAAVARADVADVAVAVLRKPELQAGRTLELTGPEALTLTEVASRASVILGKPLTFVNETIEEAHASRAHYNAPQWQLDAWVSTYTAIASGELAVVNGTVQMLTGHPPRTLEDIL</sequence>
<dbReference type="InterPro" id="IPR036291">
    <property type="entry name" value="NAD(P)-bd_dom_sf"/>
</dbReference>
<dbReference type="SUPFAM" id="SSF51735">
    <property type="entry name" value="NAD(P)-binding Rossmann-fold domains"/>
    <property type="match status" value="1"/>
</dbReference>
<dbReference type="Proteomes" id="UP000524237">
    <property type="component" value="Unassembled WGS sequence"/>
</dbReference>
<feature type="domain" description="NAD(P)-binding" evidence="1">
    <location>
        <begin position="25"/>
        <end position="200"/>
    </location>
</feature>
<comment type="caution">
    <text evidence="2">The sequence shown here is derived from an EMBL/GenBank/DDBJ whole genome shotgun (WGS) entry which is preliminary data.</text>
</comment>
<dbReference type="AlphaFoldDB" id="A0A7W3JUH9"/>
<organism evidence="2 3">
    <name type="scientific">Alpinimonas psychrophila</name>
    <dbReference type="NCBI Taxonomy" id="748908"/>
    <lineage>
        <taxon>Bacteria</taxon>
        <taxon>Bacillati</taxon>
        <taxon>Actinomycetota</taxon>
        <taxon>Actinomycetes</taxon>
        <taxon>Micrococcales</taxon>
        <taxon>Microbacteriaceae</taxon>
        <taxon>Alpinimonas</taxon>
    </lineage>
</organism>
<dbReference type="PANTHER" id="PTHR47129:SF1">
    <property type="entry name" value="NMRA-LIKE DOMAIN-CONTAINING PROTEIN"/>
    <property type="match status" value="1"/>
</dbReference>
<dbReference type="RefSeq" id="WP_246323662.1">
    <property type="nucleotide sequence ID" value="NZ_JACGWU010000005.1"/>
</dbReference>
<dbReference type="Pfam" id="PF13460">
    <property type="entry name" value="NAD_binding_10"/>
    <property type="match status" value="1"/>
</dbReference>
<dbReference type="InterPro" id="IPR016040">
    <property type="entry name" value="NAD(P)-bd_dom"/>
</dbReference>
<reference evidence="2 3" key="1">
    <citation type="submission" date="2020-07" db="EMBL/GenBank/DDBJ databases">
        <title>Sequencing the genomes of 1000 actinobacteria strains.</title>
        <authorList>
            <person name="Klenk H.-P."/>
        </authorList>
    </citation>
    <scope>NUCLEOTIDE SEQUENCE [LARGE SCALE GENOMIC DNA]</scope>
    <source>
        <strain evidence="2 3">DSM 23737</strain>
    </source>
</reference>